<dbReference type="Pfam" id="PF06723">
    <property type="entry name" value="MreB_Mbl"/>
    <property type="match status" value="1"/>
</dbReference>
<feature type="region of interest" description="Disordered" evidence="7">
    <location>
        <begin position="311"/>
        <end position="343"/>
    </location>
</feature>
<protein>
    <submittedName>
        <fullName evidence="8">Rod shape-determining protein</fullName>
    </submittedName>
</protein>
<evidence type="ECO:0000256" key="2">
    <source>
        <dbReference type="ARBA" id="ARBA00022490"/>
    </source>
</evidence>
<evidence type="ECO:0000256" key="1">
    <source>
        <dbReference type="ARBA" id="ARBA00004496"/>
    </source>
</evidence>
<evidence type="ECO:0000256" key="3">
    <source>
        <dbReference type="ARBA" id="ARBA00022741"/>
    </source>
</evidence>
<dbReference type="Proteomes" id="UP001551482">
    <property type="component" value="Unassembled WGS sequence"/>
</dbReference>
<proteinExistence type="inferred from homology"/>
<organism evidence="8 9">
    <name type="scientific">Streptodolium elevatio</name>
    <dbReference type="NCBI Taxonomy" id="3157996"/>
    <lineage>
        <taxon>Bacteria</taxon>
        <taxon>Bacillati</taxon>
        <taxon>Actinomycetota</taxon>
        <taxon>Actinomycetes</taxon>
        <taxon>Kitasatosporales</taxon>
        <taxon>Streptomycetaceae</taxon>
        <taxon>Streptodolium</taxon>
    </lineage>
</organism>
<dbReference type="PANTHER" id="PTHR42749:SF1">
    <property type="entry name" value="CELL SHAPE-DETERMINING PROTEIN MREB"/>
    <property type="match status" value="1"/>
</dbReference>
<evidence type="ECO:0000313" key="9">
    <source>
        <dbReference type="Proteomes" id="UP001551482"/>
    </source>
</evidence>
<dbReference type="InterPro" id="IPR043129">
    <property type="entry name" value="ATPase_NBD"/>
</dbReference>
<keyword evidence="5" id="KW-0133">Cell shape</keyword>
<comment type="similarity">
    <text evidence="6">Belongs to the FtsA/MreB family.</text>
</comment>
<dbReference type="SUPFAM" id="SSF53067">
    <property type="entry name" value="Actin-like ATPase domain"/>
    <property type="match status" value="2"/>
</dbReference>
<gene>
    <name evidence="8" type="ORF">AB0C36_31960</name>
</gene>
<dbReference type="PRINTS" id="PR01652">
    <property type="entry name" value="SHAPEPROTEIN"/>
</dbReference>
<keyword evidence="3" id="KW-0547">Nucleotide-binding</keyword>
<sequence>MDLGASRTRVYLKNDGLVVDEPSLAAVDTRTGGLVAVGSVAARMVGRSPDHIRVARPISSGTVVDAELAQSMLRQLVDRRVAPIWRRPGGVRAVVGVPHDSGPLTRKAAVASLAGLGVRRVELVDIPVAAAVGCGLPVDLPEAAMVVVCGAATTQIAVLSLGAVVAASILPVGGDAIDHAIAEHLRARHGVVMPTGAIREIYARLDADEVITVIGKDVATGLARTLAVESAGVRDIICNPLASLLDGITGVLRRSPPDLVVDLADRGITVAGGGAHIPGLDAMIGAATGMPVHVASDPQSRVIDGLARLMDGRSTKPPREPVHAETSSAEETATDPEAFAPVA</sequence>
<keyword evidence="9" id="KW-1185">Reference proteome</keyword>
<evidence type="ECO:0000256" key="4">
    <source>
        <dbReference type="ARBA" id="ARBA00022840"/>
    </source>
</evidence>
<dbReference type="InterPro" id="IPR004753">
    <property type="entry name" value="MreB"/>
</dbReference>
<dbReference type="EMBL" id="JBEZFP010000110">
    <property type="protein sequence ID" value="MEU8138112.1"/>
    <property type="molecule type" value="Genomic_DNA"/>
</dbReference>
<accession>A0ABV3DS79</accession>
<name>A0ABV3DS79_9ACTN</name>
<keyword evidence="4" id="KW-0067">ATP-binding</keyword>
<reference evidence="8 9" key="1">
    <citation type="submission" date="2024-06" db="EMBL/GenBank/DDBJ databases">
        <title>The Natural Products Discovery Center: Release of the First 8490 Sequenced Strains for Exploring Actinobacteria Biosynthetic Diversity.</title>
        <authorList>
            <person name="Kalkreuter E."/>
            <person name="Kautsar S.A."/>
            <person name="Yang D."/>
            <person name="Bader C.D."/>
            <person name="Teijaro C.N."/>
            <person name="Fluegel L."/>
            <person name="Davis C.M."/>
            <person name="Simpson J.R."/>
            <person name="Lauterbach L."/>
            <person name="Steele A.D."/>
            <person name="Gui C."/>
            <person name="Meng S."/>
            <person name="Li G."/>
            <person name="Viehrig K."/>
            <person name="Ye F."/>
            <person name="Su P."/>
            <person name="Kiefer A.F."/>
            <person name="Nichols A."/>
            <person name="Cepeda A.J."/>
            <person name="Yan W."/>
            <person name="Fan B."/>
            <person name="Jiang Y."/>
            <person name="Adhikari A."/>
            <person name="Zheng C.-J."/>
            <person name="Schuster L."/>
            <person name="Cowan T.M."/>
            <person name="Smanski M.J."/>
            <person name="Chevrette M.G."/>
            <person name="De Carvalho L.P.S."/>
            <person name="Shen B."/>
        </authorList>
    </citation>
    <scope>NUCLEOTIDE SEQUENCE [LARGE SCALE GENOMIC DNA]</scope>
    <source>
        <strain evidence="8 9">NPDC048946</strain>
    </source>
</reference>
<dbReference type="RefSeq" id="WP_358360971.1">
    <property type="nucleotide sequence ID" value="NZ_JBEZFP010000110.1"/>
</dbReference>
<feature type="compositionally biased region" description="Basic and acidic residues" evidence="7">
    <location>
        <begin position="311"/>
        <end position="323"/>
    </location>
</feature>
<dbReference type="Gene3D" id="3.30.420.40">
    <property type="match status" value="3"/>
</dbReference>
<evidence type="ECO:0000313" key="8">
    <source>
        <dbReference type="EMBL" id="MEU8138112.1"/>
    </source>
</evidence>
<dbReference type="InterPro" id="IPR056546">
    <property type="entry name" value="MreB_MamK-like"/>
</dbReference>
<comment type="caution">
    <text evidence="8">The sequence shown here is derived from an EMBL/GenBank/DDBJ whole genome shotgun (WGS) entry which is preliminary data.</text>
</comment>
<comment type="subcellular location">
    <subcellularLocation>
        <location evidence="1">Cytoplasm</location>
    </subcellularLocation>
</comment>
<dbReference type="PANTHER" id="PTHR42749">
    <property type="entry name" value="CELL SHAPE-DETERMINING PROTEIN MREB"/>
    <property type="match status" value="1"/>
</dbReference>
<keyword evidence="2" id="KW-0963">Cytoplasm</keyword>
<evidence type="ECO:0000256" key="6">
    <source>
        <dbReference type="ARBA" id="ARBA00023458"/>
    </source>
</evidence>
<evidence type="ECO:0000256" key="7">
    <source>
        <dbReference type="SAM" id="MobiDB-lite"/>
    </source>
</evidence>
<evidence type="ECO:0000256" key="5">
    <source>
        <dbReference type="ARBA" id="ARBA00022960"/>
    </source>
</evidence>